<reference evidence="2 3" key="1">
    <citation type="journal article" date="2016" name="Genome Biol. Evol.">
        <title>Divergent and convergent evolution of fungal pathogenicity.</title>
        <authorList>
            <person name="Shang Y."/>
            <person name="Xiao G."/>
            <person name="Zheng P."/>
            <person name="Cen K."/>
            <person name="Zhan S."/>
            <person name="Wang C."/>
        </authorList>
    </citation>
    <scope>NUCLEOTIDE SEQUENCE [LARGE SCALE GENOMIC DNA]</scope>
    <source>
        <strain evidence="2 3">ARSEF 2679</strain>
    </source>
</reference>
<proteinExistence type="predicted"/>
<dbReference type="GeneID" id="30025111"/>
<evidence type="ECO:0000256" key="1">
    <source>
        <dbReference type="SAM" id="MobiDB-lite"/>
    </source>
</evidence>
<dbReference type="RefSeq" id="XP_018700382.1">
    <property type="nucleotide sequence ID" value="XM_018852422.1"/>
</dbReference>
<accession>A0A162K4T1</accession>
<dbReference type="Proteomes" id="UP000076744">
    <property type="component" value="Unassembled WGS sequence"/>
</dbReference>
<name>A0A162K4T1_CORFA</name>
<protein>
    <submittedName>
        <fullName evidence="2">Uncharacterized protein</fullName>
    </submittedName>
</protein>
<comment type="caution">
    <text evidence="2">The sequence shown here is derived from an EMBL/GenBank/DDBJ whole genome shotgun (WGS) entry which is preliminary data.</text>
</comment>
<dbReference type="AlphaFoldDB" id="A0A162K4T1"/>
<evidence type="ECO:0000313" key="2">
    <source>
        <dbReference type="EMBL" id="OAA53338.1"/>
    </source>
</evidence>
<evidence type="ECO:0000313" key="3">
    <source>
        <dbReference type="Proteomes" id="UP000076744"/>
    </source>
</evidence>
<dbReference type="EMBL" id="AZHB01000036">
    <property type="protein sequence ID" value="OAA53338.1"/>
    <property type="molecule type" value="Genomic_DNA"/>
</dbReference>
<keyword evidence="3" id="KW-1185">Reference proteome</keyword>
<gene>
    <name evidence="2" type="ORF">ISF_08819</name>
</gene>
<feature type="region of interest" description="Disordered" evidence="1">
    <location>
        <begin position="1"/>
        <end position="29"/>
    </location>
</feature>
<organism evidence="2 3">
    <name type="scientific">Cordyceps fumosorosea (strain ARSEF 2679)</name>
    <name type="common">Isaria fumosorosea</name>
    <dbReference type="NCBI Taxonomy" id="1081104"/>
    <lineage>
        <taxon>Eukaryota</taxon>
        <taxon>Fungi</taxon>
        <taxon>Dikarya</taxon>
        <taxon>Ascomycota</taxon>
        <taxon>Pezizomycotina</taxon>
        <taxon>Sordariomycetes</taxon>
        <taxon>Hypocreomycetidae</taxon>
        <taxon>Hypocreales</taxon>
        <taxon>Cordycipitaceae</taxon>
        <taxon>Cordyceps</taxon>
    </lineage>
</organism>
<sequence>MHAAWNKWRSPLSTATTEPSPTASPSSGKTRIFKVFSDGHELAVHLAARDDLIPVPPPTRVTYSFSGHQECKAFALIVVRGPPYGETHADGRGTYLAMALAADMERRL</sequence>
<feature type="compositionally biased region" description="Low complexity" evidence="1">
    <location>
        <begin position="10"/>
        <end position="27"/>
    </location>
</feature>